<dbReference type="SUPFAM" id="SSF55729">
    <property type="entry name" value="Acyl-CoA N-acyltransferases (Nat)"/>
    <property type="match status" value="1"/>
</dbReference>
<dbReference type="GO" id="GO:0007165">
    <property type="term" value="P:signal transduction"/>
    <property type="evidence" value="ECO:0007669"/>
    <property type="project" value="TreeGrafter"/>
</dbReference>
<keyword evidence="11" id="KW-1185">Reference proteome</keyword>
<proteinExistence type="inferred from homology"/>
<dbReference type="Gene3D" id="3.40.630.30">
    <property type="match status" value="1"/>
</dbReference>
<accession>A0A2K1PZD8</accession>
<dbReference type="GO" id="GO:0061579">
    <property type="term" value="F:N-acyl homoserine lactone synthase activity"/>
    <property type="evidence" value="ECO:0007669"/>
    <property type="project" value="UniProtKB-UniRule"/>
</dbReference>
<keyword evidence="6 8" id="KW-0071">Autoinducer synthesis</keyword>
<keyword evidence="5 9" id="KW-0949">S-adenosyl-L-methionine</keyword>
<dbReference type="InterPro" id="IPR016181">
    <property type="entry name" value="Acyl_CoA_acyltransferase"/>
</dbReference>
<evidence type="ECO:0000256" key="5">
    <source>
        <dbReference type="ARBA" id="ARBA00022691"/>
    </source>
</evidence>
<sequence length="185" mass="20752">MDVLFGNAASLSDRLFHELGKYRRDIFIEKLGWELDATNELELDQFDRNDTIYVLARDENRRIIGCARLLPTTRPYLLGEVFPNLLNGLKPPCSKEVWELSRFAATGHLNQGSSPGPQHPSKLAIEILNVAANYAKRQGAKRLITVSPIGMERLLQKTGFHTHRAGPPILVAGHPTVACWIEIDE</sequence>
<dbReference type="EC" id="2.3.1.184" evidence="1 9"/>
<dbReference type="GO" id="GO:0009372">
    <property type="term" value="P:quorum sensing"/>
    <property type="evidence" value="ECO:0007669"/>
    <property type="project" value="UniProtKB-UniRule"/>
</dbReference>
<evidence type="ECO:0000256" key="9">
    <source>
        <dbReference type="RuleBase" id="RU361135"/>
    </source>
</evidence>
<dbReference type="PANTHER" id="PTHR39322">
    <property type="entry name" value="ACYL-HOMOSERINE-LACTONE SYNTHASE"/>
    <property type="match status" value="1"/>
</dbReference>
<name>A0A2K1PZD8_9GAMM</name>
<dbReference type="Proteomes" id="UP000236220">
    <property type="component" value="Unassembled WGS sequence"/>
</dbReference>
<evidence type="ECO:0000256" key="8">
    <source>
        <dbReference type="PROSITE-ProRule" id="PRU00533"/>
    </source>
</evidence>
<dbReference type="EMBL" id="NPZB01000002">
    <property type="protein sequence ID" value="PNS08162.1"/>
    <property type="molecule type" value="Genomic_DNA"/>
</dbReference>
<evidence type="ECO:0000256" key="7">
    <source>
        <dbReference type="ARBA" id="ARBA00048576"/>
    </source>
</evidence>
<evidence type="ECO:0000256" key="1">
    <source>
        <dbReference type="ARBA" id="ARBA00012340"/>
    </source>
</evidence>
<evidence type="ECO:0000256" key="6">
    <source>
        <dbReference type="ARBA" id="ARBA00022929"/>
    </source>
</evidence>
<evidence type="ECO:0000256" key="2">
    <source>
        <dbReference type="ARBA" id="ARBA00018768"/>
    </source>
</evidence>
<comment type="caution">
    <text evidence="10">The sequence shown here is derived from an EMBL/GenBank/DDBJ whole genome shotgun (WGS) entry which is preliminary data.</text>
</comment>
<dbReference type="OrthoDB" id="6023281at2"/>
<dbReference type="AlphaFoldDB" id="A0A2K1PZD8"/>
<dbReference type="PROSITE" id="PS00949">
    <property type="entry name" value="AUTOINDUCER_SYNTH_1"/>
    <property type="match status" value="1"/>
</dbReference>
<keyword evidence="4 9" id="KW-0808">Transferase</keyword>
<dbReference type="PRINTS" id="PR01549">
    <property type="entry name" value="AUTOINDCRSYN"/>
</dbReference>
<evidence type="ECO:0000313" key="11">
    <source>
        <dbReference type="Proteomes" id="UP000236220"/>
    </source>
</evidence>
<reference evidence="10 11" key="1">
    <citation type="submission" date="2017-08" db="EMBL/GenBank/DDBJ databases">
        <title>Lysobacter sylvestris genome.</title>
        <authorList>
            <person name="Zhang D.-C."/>
            <person name="Albuquerque L."/>
            <person name="Franca L."/>
            <person name="Froufe H.J.C."/>
            <person name="Barroso C."/>
            <person name="Egas C."/>
            <person name="Da Costa M."/>
            <person name="Margesin R."/>
        </authorList>
    </citation>
    <scope>NUCLEOTIDE SEQUENCE [LARGE SCALE GENOMIC DNA]</scope>
    <source>
        <strain evidence="10 11">AM20-91</strain>
    </source>
</reference>
<comment type="similarity">
    <text evidence="8 9">Belongs to the autoinducer synthase family.</text>
</comment>
<evidence type="ECO:0000256" key="3">
    <source>
        <dbReference type="ARBA" id="ARBA00022654"/>
    </source>
</evidence>
<dbReference type="PROSITE" id="PS51187">
    <property type="entry name" value="AUTOINDUCER_SYNTH_2"/>
    <property type="match status" value="1"/>
</dbReference>
<evidence type="ECO:0000256" key="4">
    <source>
        <dbReference type="ARBA" id="ARBA00022679"/>
    </source>
</evidence>
<dbReference type="RefSeq" id="WP_103075782.1">
    <property type="nucleotide sequence ID" value="NZ_NPZB01000002.1"/>
</dbReference>
<organism evidence="10 11">
    <name type="scientific">Solilutibacter silvestris</name>
    <dbReference type="NCBI Taxonomy" id="1645665"/>
    <lineage>
        <taxon>Bacteria</taxon>
        <taxon>Pseudomonadati</taxon>
        <taxon>Pseudomonadota</taxon>
        <taxon>Gammaproteobacteria</taxon>
        <taxon>Lysobacterales</taxon>
        <taxon>Lysobacteraceae</taxon>
        <taxon>Solilutibacter</taxon>
    </lineage>
</organism>
<evidence type="ECO:0000313" key="10">
    <source>
        <dbReference type="EMBL" id="PNS08162.1"/>
    </source>
</evidence>
<dbReference type="InterPro" id="IPR018311">
    <property type="entry name" value="Autoind_synth_CS"/>
</dbReference>
<dbReference type="InterPro" id="IPR001690">
    <property type="entry name" value="Autoind_synthase"/>
</dbReference>
<dbReference type="PANTHER" id="PTHR39322:SF1">
    <property type="entry name" value="ISOVALERYL-HOMOSERINE LACTONE SYNTHASE"/>
    <property type="match status" value="1"/>
</dbReference>
<keyword evidence="3 8" id="KW-0673">Quorum sensing</keyword>
<gene>
    <name evidence="10" type="ORF">Lysil_2338</name>
</gene>
<dbReference type="Pfam" id="PF00765">
    <property type="entry name" value="Autoind_synth"/>
    <property type="match status" value="1"/>
</dbReference>
<protein>
    <recommendedName>
        <fullName evidence="2 9">Acyl-homoserine-lactone synthase</fullName>
        <ecNumber evidence="1 9">2.3.1.184</ecNumber>
    </recommendedName>
    <alternativeName>
        <fullName evidence="9">Autoinducer synthesis protein</fullName>
    </alternativeName>
</protein>
<comment type="catalytic activity">
    <reaction evidence="7 9">
        <text>a fatty acyl-[ACP] + S-adenosyl-L-methionine = an N-acyl-L-homoserine lactone + S-methyl-5'-thioadenosine + holo-[ACP] + H(+)</text>
        <dbReference type="Rhea" id="RHEA:10096"/>
        <dbReference type="Rhea" id="RHEA-COMP:9685"/>
        <dbReference type="Rhea" id="RHEA-COMP:14125"/>
        <dbReference type="ChEBI" id="CHEBI:15378"/>
        <dbReference type="ChEBI" id="CHEBI:17509"/>
        <dbReference type="ChEBI" id="CHEBI:55474"/>
        <dbReference type="ChEBI" id="CHEBI:59789"/>
        <dbReference type="ChEBI" id="CHEBI:64479"/>
        <dbReference type="ChEBI" id="CHEBI:138651"/>
        <dbReference type="EC" id="2.3.1.184"/>
    </reaction>
</comment>